<proteinExistence type="predicted"/>
<evidence type="ECO:0000313" key="1">
    <source>
        <dbReference type="EMBL" id="TQL50523.1"/>
    </source>
</evidence>
<dbReference type="OrthoDB" id="4954868at2"/>
<accession>A0A542YR03</accession>
<dbReference type="InterPro" id="IPR025447">
    <property type="entry name" value="DUF4192"/>
</dbReference>
<gene>
    <name evidence="1" type="ORF">FB467_1634</name>
</gene>
<name>A0A542YR03_9MICO</name>
<protein>
    <submittedName>
        <fullName evidence="1">Uncharacterized protein DUF4192</fullName>
    </submittedName>
</protein>
<sequence>MSASEGVIRVRGAAEQIAVLPHQLGYQPRQSLVVTLLGEPRSDGGPLTAAVLMTMRFDIPEPNVVNRVVEEVRAVCAREQPGAAQIFAYTDEREDAHAVRSLRLFGQACADEGAAVDTLAQVSDGFWCRRTHLGEHDCPPTWARIPALADVPAAADLVFRGASPLGDRAELGRALDADCPLTHQAVRQALRLHDEDPEGPFGDVDGPRREGDLQAWEDRELRHYRTWALVLRTDPDAPAIEQLGTEDLVATVRSLRYRVFRDCLLELIAPSQFSDLDSSAPNRVQAALVRVERRCLAEAVEEEARGRGLAAPPPIDLDLLTPRLTTLCARTPREHAVPVLSLLGMHAWSKGAGTLANLAVERALAVDPDYRLAQLLDLALTAALRPRRFTREAADRCEGRGPDAA</sequence>
<reference evidence="1 2" key="1">
    <citation type="submission" date="2019-06" db="EMBL/GenBank/DDBJ databases">
        <title>Sequencing the genomes of 1000 actinobacteria strains.</title>
        <authorList>
            <person name="Klenk H.-P."/>
        </authorList>
    </citation>
    <scope>NUCLEOTIDE SEQUENCE [LARGE SCALE GENOMIC DNA]</scope>
    <source>
        <strain evidence="1 2">DSM 12335</strain>
    </source>
</reference>
<organism evidence="1 2">
    <name type="scientific">Ornithinicoccus hortensis</name>
    <dbReference type="NCBI Taxonomy" id="82346"/>
    <lineage>
        <taxon>Bacteria</taxon>
        <taxon>Bacillati</taxon>
        <taxon>Actinomycetota</taxon>
        <taxon>Actinomycetes</taxon>
        <taxon>Micrococcales</taxon>
        <taxon>Intrasporangiaceae</taxon>
        <taxon>Ornithinicoccus</taxon>
    </lineage>
</organism>
<keyword evidence="2" id="KW-1185">Reference proteome</keyword>
<evidence type="ECO:0000313" key="2">
    <source>
        <dbReference type="Proteomes" id="UP000319516"/>
    </source>
</evidence>
<dbReference type="AlphaFoldDB" id="A0A542YR03"/>
<dbReference type="Proteomes" id="UP000319516">
    <property type="component" value="Unassembled WGS sequence"/>
</dbReference>
<dbReference type="Pfam" id="PF13830">
    <property type="entry name" value="DUF4192"/>
    <property type="match status" value="1"/>
</dbReference>
<comment type="caution">
    <text evidence="1">The sequence shown here is derived from an EMBL/GenBank/DDBJ whole genome shotgun (WGS) entry which is preliminary data.</text>
</comment>
<dbReference type="RefSeq" id="WP_141784648.1">
    <property type="nucleotide sequence ID" value="NZ_BAAAIK010000002.1"/>
</dbReference>
<dbReference type="EMBL" id="VFOP01000001">
    <property type="protein sequence ID" value="TQL50523.1"/>
    <property type="molecule type" value="Genomic_DNA"/>
</dbReference>